<reference evidence="3 4" key="1">
    <citation type="submission" date="2012-08" db="EMBL/GenBank/DDBJ databases">
        <title>Whole genome shotgun sequence of Kineosphaera limosa NBRC 100340.</title>
        <authorList>
            <person name="Yoshida I."/>
            <person name="Isaki S."/>
            <person name="Hosoyama A."/>
            <person name="Tsuchikane K."/>
            <person name="Katsumata H."/>
            <person name="Ando Y."/>
            <person name="Ohji S."/>
            <person name="Hamada M."/>
            <person name="Tamura T."/>
            <person name="Yamazoe A."/>
            <person name="Yamazaki S."/>
            <person name="Fujita N."/>
        </authorList>
    </citation>
    <scope>NUCLEOTIDE SEQUENCE [LARGE SCALE GENOMIC DNA]</scope>
    <source>
        <strain evidence="3 4">NBRC 100340</strain>
    </source>
</reference>
<dbReference type="STRING" id="1184609.KILIM_035_00510"/>
<protein>
    <submittedName>
        <fullName evidence="3">Uncharacterized protein</fullName>
    </submittedName>
</protein>
<dbReference type="RefSeq" id="WP_006592894.1">
    <property type="nucleotide sequence ID" value="NZ_BAHD01000035.1"/>
</dbReference>
<gene>
    <name evidence="3" type="ORF">KILIM_035_00510</name>
</gene>
<keyword evidence="4" id="KW-1185">Reference proteome</keyword>
<dbReference type="AlphaFoldDB" id="K6WWA8"/>
<comment type="caution">
    <text evidence="3">The sequence shown here is derived from an EMBL/GenBank/DDBJ whole genome shotgun (WGS) entry which is preliminary data.</text>
</comment>
<feature type="chain" id="PRO_5003896138" evidence="2">
    <location>
        <begin position="29"/>
        <end position="391"/>
    </location>
</feature>
<feature type="compositionally biased region" description="Low complexity" evidence="1">
    <location>
        <begin position="37"/>
        <end position="56"/>
    </location>
</feature>
<dbReference type="PROSITE" id="PS51257">
    <property type="entry name" value="PROKAR_LIPOPROTEIN"/>
    <property type="match status" value="1"/>
</dbReference>
<dbReference type="OrthoDB" id="3606456at2"/>
<proteinExistence type="predicted"/>
<evidence type="ECO:0000313" key="4">
    <source>
        <dbReference type="Proteomes" id="UP000008366"/>
    </source>
</evidence>
<feature type="signal peptide" evidence="2">
    <location>
        <begin position="1"/>
        <end position="28"/>
    </location>
</feature>
<organism evidence="3 4">
    <name type="scientific">Kineosphaera limosa NBRC 100340</name>
    <dbReference type="NCBI Taxonomy" id="1184609"/>
    <lineage>
        <taxon>Bacteria</taxon>
        <taxon>Bacillati</taxon>
        <taxon>Actinomycetota</taxon>
        <taxon>Actinomycetes</taxon>
        <taxon>Micrococcales</taxon>
        <taxon>Dermatophilaceae</taxon>
        <taxon>Kineosphaera</taxon>
    </lineage>
</organism>
<keyword evidence="2" id="KW-0732">Signal</keyword>
<evidence type="ECO:0000256" key="2">
    <source>
        <dbReference type="SAM" id="SignalP"/>
    </source>
</evidence>
<dbReference type="EMBL" id="BAHD01000035">
    <property type="protein sequence ID" value="GAB96362.1"/>
    <property type="molecule type" value="Genomic_DNA"/>
</dbReference>
<name>K6WWA8_9MICO</name>
<evidence type="ECO:0000256" key="1">
    <source>
        <dbReference type="SAM" id="MobiDB-lite"/>
    </source>
</evidence>
<dbReference type="Proteomes" id="UP000008366">
    <property type="component" value="Unassembled WGS sequence"/>
</dbReference>
<sequence>MNNLNRTAMWVPIVAGCLIAASAAPAGAMTLPQRTDQSSQTSSATATETAAQTAATKRGGKSRQPVRAQRATAAPVYELKALHAKVPGTTGGWSSNAAGMSSNGLVVGTAFGASADGQSRTGVFVADRNGVRRWATASARSGCTLDSGVDVTSGGAVLGFATCGQQSQVSVVVDTRGQVRRLPVPRGLVGLPEAINDRGDVIGRVVSNDRGSTNRNRAYWPAGGGVVVHDAKADFGASWGLSNTGVVVGNASGKAAWSRGSAALDKSVGAASVTAYGGGISPNGANVVANRGGESVLLPWGQAARPLVPAAQRFQAEQINDSGRVLGSLLDAGNGPGIVQGGVLYNLKDIARGVPAGSVLLHRDLAGNGDVSTDLISADWSTTEAAILVAR</sequence>
<accession>K6WWA8</accession>
<feature type="region of interest" description="Disordered" evidence="1">
    <location>
        <begin position="31"/>
        <end position="70"/>
    </location>
</feature>
<evidence type="ECO:0000313" key="3">
    <source>
        <dbReference type="EMBL" id="GAB96362.1"/>
    </source>
</evidence>